<protein>
    <submittedName>
        <fullName evidence="1">Uncharacterized protein</fullName>
    </submittedName>
</protein>
<proteinExistence type="predicted"/>
<sequence length="37" mass="4236">MCRADVCTSWKRRQDEVRASANSLHARWGPFTFSPAP</sequence>
<dbReference type="Proteomes" id="UP001272137">
    <property type="component" value="Unassembled WGS sequence"/>
</dbReference>
<organism evidence="1 2">
    <name type="scientific">Burkholderia thailandensis</name>
    <dbReference type="NCBI Taxonomy" id="57975"/>
    <lineage>
        <taxon>Bacteria</taxon>
        <taxon>Pseudomonadati</taxon>
        <taxon>Pseudomonadota</taxon>
        <taxon>Betaproteobacteria</taxon>
        <taxon>Burkholderiales</taxon>
        <taxon>Burkholderiaceae</taxon>
        <taxon>Burkholderia</taxon>
        <taxon>pseudomallei group</taxon>
    </lineage>
</organism>
<dbReference type="EMBL" id="QXCT01000001">
    <property type="protein sequence ID" value="MDW9252089.1"/>
    <property type="molecule type" value="Genomic_DNA"/>
</dbReference>
<comment type="caution">
    <text evidence="1">The sequence shown here is derived from an EMBL/GenBank/DDBJ whole genome shotgun (WGS) entry which is preliminary data.</text>
</comment>
<gene>
    <name evidence="1" type="ORF">C7S16_5465</name>
</gene>
<dbReference type="AlphaFoldDB" id="A0AAW9CN83"/>
<evidence type="ECO:0000313" key="2">
    <source>
        <dbReference type="Proteomes" id="UP001272137"/>
    </source>
</evidence>
<accession>A0AAW9CN83</accession>
<evidence type="ECO:0000313" key="1">
    <source>
        <dbReference type="EMBL" id="MDW9252089.1"/>
    </source>
</evidence>
<reference evidence="1" key="1">
    <citation type="submission" date="2018-08" db="EMBL/GenBank/DDBJ databases">
        <title>Identification of Burkholderia cepacia strains that express a Burkholderia pseudomallei-like capsular polysaccharide.</title>
        <authorList>
            <person name="Burtnick M.N."/>
            <person name="Vongsouvath M."/>
            <person name="Newton P."/>
            <person name="Wuthiekanun V."/>
            <person name="Limmathurotsakul D."/>
            <person name="Brett P.J."/>
            <person name="Chantratita N."/>
            <person name="Dance D.A."/>
        </authorList>
    </citation>
    <scope>NUCLEOTIDE SEQUENCE</scope>
    <source>
        <strain evidence="1">SBXCC001</strain>
    </source>
</reference>
<name>A0AAW9CN83_BURTH</name>